<dbReference type="PANTHER" id="PTHR48090">
    <property type="entry name" value="UNDECAPRENYL-PHOSPHATE 4-DEOXY-4-FORMAMIDO-L-ARABINOSE TRANSFERASE-RELATED"/>
    <property type="match status" value="1"/>
</dbReference>
<dbReference type="PANTHER" id="PTHR48090:SF7">
    <property type="entry name" value="RFBJ PROTEIN"/>
    <property type="match status" value="1"/>
</dbReference>
<dbReference type="GO" id="GO:0016740">
    <property type="term" value="F:transferase activity"/>
    <property type="evidence" value="ECO:0007669"/>
    <property type="project" value="UniProtKB-KW"/>
</dbReference>
<dbReference type="OrthoDB" id="9811222at2"/>
<evidence type="ECO:0000313" key="2">
    <source>
        <dbReference type="EMBL" id="TXD36447.1"/>
    </source>
</evidence>
<name>A0A5C6XCF3_9DELT</name>
<dbReference type="InterPro" id="IPR050256">
    <property type="entry name" value="Glycosyltransferase_2"/>
</dbReference>
<evidence type="ECO:0000259" key="1">
    <source>
        <dbReference type="Pfam" id="PF00535"/>
    </source>
</evidence>
<dbReference type="SUPFAM" id="SSF53448">
    <property type="entry name" value="Nucleotide-diphospho-sugar transferases"/>
    <property type="match status" value="1"/>
</dbReference>
<evidence type="ECO:0000313" key="3">
    <source>
        <dbReference type="Proteomes" id="UP000321046"/>
    </source>
</evidence>
<sequence length="259" mass="28580">MRRGGVWWPHREVELPTEVPAIDVLIPVLNEEESLPLVLDAIPRTWVRRVVVVDNGSEDRSAERARERGAEVVVEPQRGYGAACLRGLRYLAEDPPDVVVFLDGDFSDFPSELPRVVEPILKGEAELVIGSRTLGAQEQGALLVQAVVGNKLACVLMELMYGYRFSDLGPFRAITWQALQGLKMRDEDFGWTVEMQIKAARRGIGAVEVPVSYRKRVGVSKITGTLKGTALASYKILYTLFAQYALEVSDPGRRGGADG</sequence>
<dbReference type="AlphaFoldDB" id="A0A5C6XCF3"/>
<dbReference type="EMBL" id="VOSL01000044">
    <property type="protein sequence ID" value="TXD36447.1"/>
    <property type="molecule type" value="Genomic_DNA"/>
</dbReference>
<dbReference type="Gene3D" id="3.90.550.10">
    <property type="entry name" value="Spore Coat Polysaccharide Biosynthesis Protein SpsA, Chain A"/>
    <property type="match status" value="1"/>
</dbReference>
<comment type="caution">
    <text evidence="2">The sequence shown here is derived from an EMBL/GenBank/DDBJ whole genome shotgun (WGS) entry which is preliminary data.</text>
</comment>
<dbReference type="CDD" id="cd04179">
    <property type="entry name" value="DPM_DPG-synthase_like"/>
    <property type="match status" value="1"/>
</dbReference>
<organism evidence="2 3">
    <name type="scientific">Lujinxingia vulgaris</name>
    <dbReference type="NCBI Taxonomy" id="2600176"/>
    <lineage>
        <taxon>Bacteria</taxon>
        <taxon>Deltaproteobacteria</taxon>
        <taxon>Bradymonadales</taxon>
        <taxon>Lujinxingiaceae</taxon>
        <taxon>Lujinxingia</taxon>
    </lineage>
</organism>
<protein>
    <submittedName>
        <fullName evidence="2">Glycosyltransferase family 2 protein</fullName>
    </submittedName>
</protein>
<dbReference type="InterPro" id="IPR029044">
    <property type="entry name" value="Nucleotide-diphossugar_trans"/>
</dbReference>
<keyword evidence="2" id="KW-0808">Transferase</keyword>
<feature type="domain" description="Glycosyltransferase 2-like" evidence="1">
    <location>
        <begin position="24"/>
        <end position="135"/>
    </location>
</feature>
<gene>
    <name evidence="2" type="ORF">FRC96_09455</name>
</gene>
<accession>A0A5C6XCF3</accession>
<dbReference type="Proteomes" id="UP000321046">
    <property type="component" value="Unassembled WGS sequence"/>
</dbReference>
<reference evidence="2 3" key="1">
    <citation type="submission" date="2019-08" db="EMBL/GenBank/DDBJ databases">
        <title>Bradymonadales sp. TMQ2.</title>
        <authorList>
            <person name="Liang Q."/>
        </authorList>
    </citation>
    <scope>NUCLEOTIDE SEQUENCE [LARGE SCALE GENOMIC DNA]</scope>
    <source>
        <strain evidence="2 3">TMQ2</strain>
    </source>
</reference>
<dbReference type="InterPro" id="IPR001173">
    <property type="entry name" value="Glyco_trans_2-like"/>
</dbReference>
<proteinExistence type="predicted"/>
<dbReference type="Pfam" id="PF00535">
    <property type="entry name" value="Glycos_transf_2"/>
    <property type="match status" value="1"/>
</dbReference>